<keyword evidence="1" id="KW-1133">Transmembrane helix</keyword>
<evidence type="ECO:0000313" key="3">
    <source>
        <dbReference type="Proteomes" id="UP000197007"/>
    </source>
</evidence>
<dbReference type="KEGG" id="capn:CBG49_14005"/>
<feature type="transmembrane region" description="Helical" evidence="1">
    <location>
        <begin position="12"/>
        <end position="37"/>
    </location>
</feature>
<dbReference type="EMBL" id="CP022022">
    <property type="protein sequence ID" value="ASF44115.1"/>
    <property type="molecule type" value="Genomic_DNA"/>
</dbReference>
<reference evidence="3" key="1">
    <citation type="submission" date="2017-06" db="EMBL/GenBank/DDBJ databases">
        <title>Complete genome sequence of Capnocytophaga sp. KCOM 1579 (=ChDC OS43) isolated from a human refractory periapical abscess lesion.</title>
        <authorList>
            <person name="Kook J.-K."/>
            <person name="Park S.-N."/>
            <person name="Lim Y.K."/>
            <person name="Roh H."/>
        </authorList>
    </citation>
    <scope>NUCLEOTIDE SEQUENCE [LARGE SCALE GENOMIC DNA]</scope>
    <source>
        <strain evidence="3">ChDC OS43</strain>
    </source>
</reference>
<keyword evidence="1" id="KW-0812">Transmembrane</keyword>
<evidence type="ECO:0000313" key="2">
    <source>
        <dbReference type="EMBL" id="ASF44115.1"/>
    </source>
</evidence>
<dbReference type="Proteomes" id="UP000197007">
    <property type="component" value="Chromosome"/>
</dbReference>
<feature type="transmembrane region" description="Helical" evidence="1">
    <location>
        <begin position="73"/>
        <end position="91"/>
    </location>
</feature>
<name>A0A1Z4BS29_9FLAO</name>
<accession>A0A1Z4BS29</accession>
<proteinExistence type="predicted"/>
<keyword evidence="3" id="KW-1185">Reference proteome</keyword>
<dbReference type="RefSeq" id="WP_088594964.1">
    <property type="nucleotide sequence ID" value="NZ_CP022022.1"/>
</dbReference>
<dbReference type="AlphaFoldDB" id="A0A1Z4BS29"/>
<protein>
    <submittedName>
        <fullName evidence="2">Uncharacterized protein</fullName>
    </submittedName>
</protein>
<keyword evidence="1" id="KW-0472">Membrane</keyword>
<feature type="transmembrane region" description="Helical" evidence="1">
    <location>
        <begin position="43"/>
        <end position="61"/>
    </location>
</feature>
<sequence>MLNKYLLLGLENIWKTASLLIIILAIPTTIILAILGLLNGNSFFVLVIGILIPIVPSWILQNGLVEQFSNIKDIGIFIIPIIGMFILSSYIEGIYLALAWITFFVVCTLAFIAVRYIYMNFDKLVSRQMLYRNSEVAMLDTKWRYVFNRYSYIVLATIYTITVIVVYILLSTKQ</sequence>
<feature type="transmembrane region" description="Helical" evidence="1">
    <location>
        <begin position="150"/>
        <end position="170"/>
    </location>
</feature>
<evidence type="ECO:0000256" key="1">
    <source>
        <dbReference type="SAM" id="Phobius"/>
    </source>
</evidence>
<feature type="transmembrane region" description="Helical" evidence="1">
    <location>
        <begin position="97"/>
        <end position="118"/>
    </location>
</feature>
<organism evidence="2 3">
    <name type="scientific">Capnocytophaga endodontalis</name>
    <dbReference type="NCBI Taxonomy" id="2708117"/>
    <lineage>
        <taxon>Bacteria</taxon>
        <taxon>Pseudomonadati</taxon>
        <taxon>Bacteroidota</taxon>
        <taxon>Flavobacteriia</taxon>
        <taxon>Flavobacteriales</taxon>
        <taxon>Flavobacteriaceae</taxon>
        <taxon>Capnocytophaga</taxon>
    </lineage>
</organism>
<gene>
    <name evidence="2" type="ORF">CBG49_14005</name>
</gene>